<evidence type="ECO:0000313" key="4">
    <source>
        <dbReference type="Proteomes" id="UP000028922"/>
    </source>
</evidence>
<keyword evidence="2" id="KW-0812">Transmembrane</keyword>
<feature type="transmembrane region" description="Helical" evidence="2">
    <location>
        <begin position="158"/>
        <end position="179"/>
    </location>
</feature>
<dbReference type="STRING" id="1527444.ucyna2_00585"/>
<gene>
    <name evidence="3" type="ORF">ucyna2_00585</name>
</gene>
<feature type="transmembrane region" description="Helical" evidence="2">
    <location>
        <begin position="84"/>
        <end position="103"/>
    </location>
</feature>
<dbReference type="Pfam" id="PF00805">
    <property type="entry name" value="Pentapeptide"/>
    <property type="match status" value="1"/>
</dbReference>
<dbReference type="Proteomes" id="UP000028922">
    <property type="component" value="Unassembled WGS sequence"/>
</dbReference>
<organism evidence="3 4">
    <name type="scientific">Candidatus Atelocyanobacterium thalassa isolate SIO64986</name>
    <dbReference type="NCBI Taxonomy" id="1527444"/>
    <lineage>
        <taxon>Bacteria</taxon>
        <taxon>Bacillati</taxon>
        <taxon>Cyanobacteriota</taxon>
        <taxon>Cyanophyceae</taxon>
        <taxon>Oscillatoriophycideae</taxon>
        <taxon>Chroococcales</taxon>
        <taxon>Aphanothecaceae</taxon>
        <taxon>Candidatus Atelocyanobacterium</taxon>
        <taxon>Candidatus Atelocyanobacterium thalassae</taxon>
    </lineage>
</organism>
<dbReference type="SUPFAM" id="SSF141571">
    <property type="entry name" value="Pentapeptide repeat-like"/>
    <property type="match status" value="1"/>
</dbReference>
<dbReference type="EMBL" id="JPSP01000005">
    <property type="protein sequence ID" value="KFF41517.1"/>
    <property type="molecule type" value="Genomic_DNA"/>
</dbReference>
<feature type="region of interest" description="Disordered" evidence="1">
    <location>
        <begin position="1"/>
        <end position="20"/>
    </location>
</feature>
<feature type="transmembrane region" description="Helical" evidence="2">
    <location>
        <begin position="115"/>
        <end position="138"/>
    </location>
</feature>
<evidence type="ECO:0000256" key="1">
    <source>
        <dbReference type="SAM" id="MobiDB-lite"/>
    </source>
</evidence>
<dbReference type="eggNOG" id="COG1357">
    <property type="taxonomic scope" value="Bacteria"/>
</dbReference>
<accession>A0A086CH53</accession>
<sequence length="420" mass="47389">MTIPPDFSSDSSLDTNDQELSPSLLSNSKYRKLSSLDSLSFQESKKPLYLQEVKSSNPWLFFITLGLMIVGLIFNLPLIGLSSALVALFLSLRSMLPCFYNWFIRYLDSAERDLLVSLIVFILSLAGIFYYIGIYQIIGNWLDQFKYDEFGSWAEWVGALGQIMIAILAVYVAWAQYVISKDLTLQQNRITQQQTIDTYFQGISDLVLDGEGMLEDWPQERSIAEGRTAAILSSVDKIGKTKILKFLSQSRLLTPLMRDSRLGRPILDGSGGYAEDRANGIRVINLGVMLAEVDLSDQDLRWTDLSEANMVRVNLSRCDLVKANLSRTILYDANLQEVDLKNARLFYGLSDIASPRSRIHPPDYKTGAYTGIVIENCNLSRVKNLTKEQHYYLCAWGGEHTRGTIPGGCHNIPNKLNKYK</sequence>
<dbReference type="AlphaFoldDB" id="A0A086CH53"/>
<dbReference type="InterPro" id="IPR001646">
    <property type="entry name" value="5peptide_repeat"/>
</dbReference>
<feature type="transmembrane region" description="Helical" evidence="2">
    <location>
        <begin position="59"/>
        <end position="78"/>
    </location>
</feature>
<reference evidence="3 4" key="1">
    <citation type="submission" date="2014-08" db="EMBL/GenBank/DDBJ databases">
        <title>Comparative genomics reveals surprising divergence of two closely related strains of uncultivated UCYN-A cyanobacteria.</title>
        <authorList>
            <person name="Bombar D."/>
            <person name="Heller P."/>
            <person name="Sanchez-Baracaldo P."/>
            <person name="Carter B.J."/>
            <person name="Zert J.P."/>
        </authorList>
    </citation>
    <scope>NUCLEOTIDE SEQUENCE [LARGE SCALE GENOMIC DNA]</scope>
</reference>
<dbReference type="Gene3D" id="2.160.20.80">
    <property type="entry name" value="E3 ubiquitin-protein ligase SopA"/>
    <property type="match status" value="1"/>
</dbReference>
<evidence type="ECO:0000313" key="3">
    <source>
        <dbReference type="EMBL" id="KFF41517.1"/>
    </source>
</evidence>
<comment type="caution">
    <text evidence="3">The sequence shown here is derived from an EMBL/GenBank/DDBJ whole genome shotgun (WGS) entry which is preliminary data.</text>
</comment>
<keyword evidence="2" id="KW-0472">Membrane</keyword>
<evidence type="ECO:0000256" key="2">
    <source>
        <dbReference type="SAM" id="Phobius"/>
    </source>
</evidence>
<dbReference type="PATRIC" id="fig|1527444.3.peg.562"/>
<proteinExistence type="predicted"/>
<keyword evidence="2" id="KW-1133">Transmembrane helix</keyword>
<name>A0A086CH53_9CHRO</name>
<feature type="compositionally biased region" description="Polar residues" evidence="1">
    <location>
        <begin position="8"/>
        <end position="20"/>
    </location>
</feature>
<protein>
    <submittedName>
        <fullName evidence="3">Putative low-complexity protein</fullName>
    </submittedName>
</protein>